<dbReference type="EMBL" id="CP053452">
    <property type="protein sequence ID" value="QJX01151.1"/>
    <property type="molecule type" value="Genomic_DNA"/>
</dbReference>
<feature type="region of interest" description="Disordered" evidence="1">
    <location>
        <begin position="1"/>
        <end position="39"/>
    </location>
</feature>
<name>A0A6M5Z714_9BACT</name>
<dbReference type="Proteomes" id="UP000503447">
    <property type="component" value="Chromosome"/>
</dbReference>
<feature type="compositionally biased region" description="Basic and acidic residues" evidence="1">
    <location>
        <begin position="28"/>
        <end position="39"/>
    </location>
</feature>
<evidence type="ECO:0000313" key="3">
    <source>
        <dbReference type="Proteomes" id="UP000503447"/>
    </source>
</evidence>
<accession>A0A6M5Z714</accession>
<keyword evidence="3" id="KW-1185">Reference proteome</keyword>
<evidence type="ECO:0000256" key="1">
    <source>
        <dbReference type="SAM" id="MobiDB-lite"/>
    </source>
</evidence>
<reference evidence="3" key="1">
    <citation type="submission" date="2020-05" db="EMBL/GenBank/DDBJ databases">
        <title>Frigoriglobus tundricola gen. nov., sp. nov., a psychrotolerant cellulolytic planctomycete of the family Gemmataceae with two divergent copies of 16S rRNA gene.</title>
        <authorList>
            <person name="Kulichevskaya I.S."/>
            <person name="Ivanova A.A."/>
            <person name="Naumoff D.G."/>
            <person name="Beletsky A.V."/>
            <person name="Rijpstra W.I.C."/>
            <person name="Sinninghe Damste J.S."/>
            <person name="Mardanov A.V."/>
            <person name="Ravin N.V."/>
            <person name="Dedysh S.N."/>
        </authorList>
    </citation>
    <scope>NUCLEOTIDE SEQUENCE [LARGE SCALE GENOMIC DNA]</scope>
    <source>
        <strain evidence="3">PL17</strain>
    </source>
</reference>
<dbReference type="KEGG" id="ftj:FTUN_8790"/>
<sequence>MRRKMQHREQRSHARNLRTQCTVYKKRQPSDARGSHFKN</sequence>
<organism evidence="2 3">
    <name type="scientific">Frigoriglobus tundricola</name>
    <dbReference type="NCBI Taxonomy" id="2774151"/>
    <lineage>
        <taxon>Bacteria</taxon>
        <taxon>Pseudomonadati</taxon>
        <taxon>Planctomycetota</taxon>
        <taxon>Planctomycetia</taxon>
        <taxon>Gemmatales</taxon>
        <taxon>Gemmataceae</taxon>
        <taxon>Frigoriglobus</taxon>
    </lineage>
</organism>
<evidence type="ECO:0000313" key="2">
    <source>
        <dbReference type="EMBL" id="QJX01151.1"/>
    </source>
</evidence>
<gene>
    <name evidence="2" type="ORF">FTUN_8790</name>
</gene>
<dbReference type="AlphaFoldDB" id="A0A6M5Z714"/>
<proteinExistence type="predicted"/>
<protein>
    <submittedName>
        <fullName evidence="2">Uncharacterized protein</fullName>
    </submittedName>
</protein>